<dbReference type="PROSITE" id="PS51257">
    <property type="entry name" value="PROKAR_LIPOPROTEIN"/>
    <property type="match status" value="1"/>
</dbReference>
<protein>
    <recommendedName>
        <fullName evidence="3">Lipoprotein</fullName>
    </recommendedName>
</protein>
<name>A0ABY3YNW0_9FLAO</name>
<keyword evidence="2" id="KW-1185">Reference proteome</keyword>
<dbReference type="Proteomes" id="UP000829476">
    <property type="component" value="Chromosome"/>
</dbReference>
<evidence type="ECO:0000313" key="2">
    <source>
        <dbReference type="Proteomes" id="UP000829476"/>
    </source>
</evidence>
<evidence type="ECO:0008006" key="3">
    <source>
        <dbReference type="Google" id="ProtNLM"/>
    </source>
</evidence>
<dbReference type="EMBL" id="CP094326">
    <property type="protein sequence ID" value="UNY99310.1"/>
    <property type="molecule type" value="Genomic_DNA"/>
</dbReference>
<gene>
    <name evidence="1" type="ORF">MQE36_02950</name>
</gene>
<sequence length="346" mass="38031">MKNLSQASKNNMKKALWKTTALALTCAFTLTSCHNNDDNDVETIPLPPSAEAFANIRIDATEQHTQHFQFNAEEGNGTFTSEKGITLIIDGSCLTKDGNAVTGQVDVEFVELFDKGNMLVTNKPTMGVMPDGNKALLISGGEFYINATQDGDQLDMNCFIQLQVPTDLTGGDDNDMILWKGNIDEDGNLAWEENKNPNGDGADGELFIGEREGVPGTQYYAFFNGFGWTNVDRFYNDPRPKTTLKVAVPEGYNHENSAVYLSYDGEANALANLDTYLPSEAVFSEHYGQIPIGLEVHVIFATEDGGNWRYAIKAATIEEDGVITFDYFETNIATEAQLTDLINNLP</sequence>
<accession>A0ABY3YNW0</accession>
<proteinExistence type="predicted"/>
<evidence type="ECO:0000313" key="1">
    <source>
        <dbReference type="EMBL" id="UNY99310.1"/>
    </source>
</evidence>
<dbReference type="RefSeq" id="WP_242937710.1">
    <property type="nucleotide sequence ID" value="NZ_CP094326.1"/>
</dbReference>
<organism evidence="1 2">
    <name type="scientific">Zhouia spongiae</name>
    <dbReference type="NCBI Taxonomy" id="2202721"/>
    <lineage>
        <taxon>Bacteria</taxon>
        <taxon>Pseudomonadati</taxon>
        <taxon>Bacteroidota</taxon>
        <taxon>Flavobacteriia</taxon>
        <taxon>Flavobacteriales</taxon>
        <taxon>Flavobacteriaceae</taxon>
        <taxon>Zhouia</taxon>
    </lineage>
</organism>
<reference evidence="1 2" key="1">
    <citation type="journal article" date="2018" name="Int. J. Syst. Evol. Microbiol.">
        <title>Zhouia spongiae sp. nov., isolated from a marine sponge.</title>
        <authorList>
            <person name="Zhuang L."/>
            <person name="Lin B."/>
            <person name="Qin F."/>
            <person name="Luo L."/>
        </authorList>
    </citation>
    <scope>NUCLEOTIDE SEQUENCE [LARGE SCALE GENOMIC DNA]</scope>
    <source>
        <strain evidence="1 2">HN-Y44</strain>
    </source>
</reference>